<evidence type="ECO:0000313" key="2">
    <source>
        <dbReference type="EMBL" id="OUL56200.1"/>
    </source>
</evidence>
<gene>
    <name evidence="2" type="ORF">B1199_18995</name>
</gene>
<dbReference type="OrthoDB" id="3675244at2"/>
<organism evidence="2 3">
    <name type="scientific">Pseudoalteromonas ulvae</name>
    <dbReference type="NCBI Taxonomy" id="107327"/>
    <lineage>
        <taxon>Bacteria</taxon>
        <taxon>Pseudomonadati</taxon>
        <taxon>Pseudomonadota</taxon>
        <taxon>Gammaproteobacteria</taxon>
        <taxon>Alteromonadales</taxon>
        <taxon>Pseudoalteromonadaceae</taxon>
        <taxon>Pseudoalteromonas</taxon>
    </lineage>
</organism>
<evidence type="ECO:0000313" key="3">
    <source>
        <dbReference type="Proteomes" id="UP000194841"/>
    </source>
</evidence>
<dbReference type="Gene3D" id="3.30.70.2150">
    <property type="match status" value="1"/>
</dbReference>
<sequence>MVNVLAGLLPGDWHIIHTLETDYRLNKGDKIHFALFDQLGDLPELSFEYEVAQACEGEPHVWPKLLCEHINKHFKVLQAGRHYPEIGIVPSYGQNSIFALQASGIVSVDVRFVHADTCRGRQVVLQQLYDYVFPQYRSDYRAGDRVYHSKTDAVYMCRPWPYTEFCRLGEHMDEQYEPGLGKNWSLAWQRLE</sequence>
<protein>
    <recommendedName>
        <fullName evidence="1">N-acetylglucosamine binding protein A domain-containing protein</fullName>
    </recommendedName>
</protein>
<comment type="caution">
    <text evidence="2">The sequence shown here is derived from an EMBL/GenBank/DDBJ whole genome shotgun (WGS) entry which is preliminary data.</text>
</comment>
<accession>A0A2C9ZZL3</accession>
<dbReference type="Pfam" id="PF18416">
    <property type="entry name" value="GbpA_2"/>
    <property type="match status" value="1"/>
</dbReference>
<keyword evidence="3" id="KW-1185">Reference proteome</keyword>
<evidence type="ECO:0000259" key="1">
    <source>
        <dbReference type="Pfam" id="PF18416"/>
    </source>
</evidence>
<name>A0A2C9ZZL3_PSEDV</name>
<dbReference type="InterPro" id="IPR041029">
    <property type="entry name" value="GbpA_2"/>
</dbReference>
<dbReference type="Proteomes" id="UP000194841">
    <property type="component" value="Unassembled WGS sequence"/>
</dbReference>
<dbReference type="AlphaFoldDB" id="A0A2C9ZZL3"/>
<feature type="domain" description="N-acetylglucosamine binding protein A" evidence="1">
    <location>
        <begin position="13"/>
        <end position="110"/>
    </location>
</feature>
<dbReference type="EMBL" id="MWPV01000007">
    <property type="protein sequence ID" value="OUL56200.1"/>
    <property type="molecule type" value="Genomic_DNA"/>
</dbReference>
<reference evidence="2 3" key="1">
    <citation type="submission" date="2017-02" db="EMBL/GenBank/DDBJ databases">
        <title>Pseudoalteromonas ulvae TC14 Genome.</title>
        <authorList>
            <person name="Molmeret M."/>
        </authorList>
    </citation>
    <scope>NUCLEOTIDE SEQUENCE [LARGE SCALE GENOMIC DNA]</scope>
    <source>
        <strain evidence="2">TC14</strain>
    </source>
</reference>
<dbReference type="RefSeq" id="WP_086745714.1">
    <property type="nucleotide sequence ID" value="NZ_MWPV01000007.1"/>
</dbReference>
<proteinExistence type="predicted"/>